<evidence type="ECO:0000313" key="3">
    <source>
        <dbReference type="Proteomes" id="UP001063166"/>
    </source>
</evidence>
<feature type="compositionally biased region" description="Polar residues" evidence="1">
    <location>
        <begin position="258"/>
        <end position="269"/>
    </location>
</feature>
<name>A0A9P3PFB4_LYOSH</name>
<accession>A0A9P3PFB4</accession>
<feature type="region of interest" description="Disordered" evidence="1">
    <location>
        <begin position="238"/>
        <end position="294"/>
    </location>
</feature>
<reference evidence="2" key="1">
    <citation type="submission" date="2022-07" db="EMBL/GenBank/DDBJ databases">
        <title>The genome of Lyophyllum shimeji provides insight into the initial evolution of ectomycorrhizal fungal genome.</title>
        <authorList>
            <person name="Kobayashi Y."/>
            <person name="Shibata T."/>
            <person name="Hirakawa H."/>
            <person name="Shigenobu S."/>
            <person name="Nishiyama T."/>
            <person name="Yamada A."/>
            <person name="Hasebe M."/>
            <person name="Kawaguchi M."/>
        </authorList>
    </citation>
    <scope>NUCLEOTIDE SEQUENCE</scope>
    <source>
        <strain evidence="2">AT787</strain>
    </source>
</reference>
<sequence length="420" mass="45891">MSSVVKRKQVDEDPPPSARKKPRPELDADPSTTSKSLSPVTTEVALQHALDFSSLNSTSTISERFDLVGHALLHDFHLVVQCDSVETPFEILELEFYLLKDGCHEDPFTHGSEEQKFSGRWYFHRAPRRSADSHRSSTSLTEYRGGSRKGMDLTLGGPASAHIPAAQGASSPQTCVRGGVLLRSLRRVADKKVISGPSLLVDEILRLSKTTSISELVGQKWANNTSAFDCRPASLFLRPRDTSSPRSDPQISRFFKSDAQSNASSSATKPTVYRSPRIGLDLSHPGTTASPSHPRVSFLPRPYRYFTHPELLTANGRPQTFLGVLRTCLDSTCAGQGLENPRLRRELVKITGLNESTVVRYLDHYKGGVDSGKLRAYIGAQGKGASSSPGTYLRMMGTLEQLRIGAPQAGETSDLAAVRS</sequence>
<evidence type="ECO:0000256" key="1">
    <source>
        <dbReference type="SAM" id="MobiDB-lite"/>
    </source>
</evidence>
<comment type="caution">
    <text evidence="2">The sequence shown here is derived from an EMBL/GenBank/DDBJ whole genome shotgun (WGS) entry which is preliminary data.</text>
</comment>
<dbReference type="OrthoDB" id="16851at2759"/>
<proteinExistence type="predicted"/>
<evidence type="ECO:0000313" key="2">
    <source>
        <dbReference type="EMBL" id="GLB34382.1"/>
    </source>
</evidence>
<feature type="region of interest" description="Disordered" evidence="1">
    <location>
        <begin position="1"/>
        <end position="40"/>
    </location>
</feature>
<dbReference type="AlphaFoldDB" id="A0A9P3PFB4"/>
<dbReference type="Proteomes" id="UP001063166">
    <property type="component" value="Unassembled WGS sequence"/>
</dbReference>
<dbReference type="EMBL" id="BRPK01000001">
    <property type="protein sequence ID" value="GLB34382.1"/>
    <property type="molecule type" value="Genomic_DNA"/>
</dbReference>
<keyword evidence="3" id="KW-1185">Reference proteome</keyword>
<feature type="compositionally biased region" description="Polar residues" evidence="1">
    <location>
        <begin position="30"/>
        <end position="40"/>
    </location>
</feature>
<gene>
    <name evidence="2" type="ORF">LshimejAT787_0112660</name>
</gene>
<organism evidence="2 3">
    <name type="scientific">Lyophyllum shimeji</name>
    <name type="common">Hon-shimeji</name>
    <name type="synonym">Tricholoma shimeji</name>
    <dbReference type="NCBI Taxonomy" id="47721"/>
    <lineage>
        <taxon>Eukaryota</taxon>
        <taxon>Fungi</taxon>
        <taxon>Dikarya</taxon>
        <taxon>Basidiomycota</taxon>
        <taxon>Agaricomycotina</taxon>
        <taxon>Agaricomycetes</taxon>
        <taxon>Agaricomycetidae</taxon>
        <taxon>Agaricales</taxon>
        <taxon>Tricholomatineae</taxon>
        <taxon>Lyophyllaceae</taxon>
        <taxon>Lyophyllum</taxon>
    </lineage>
</organism>
<protein>
    <submittedName>
        <fullName evidence="2">Uncharacterized protein</fullName>
    </submittedName>
</protein>